<evidence type="ECO:0000313" key="1">
    <source>
        <dbReference type="EMBL" id="KAK7379987.1"/>
    </source>
</evidence>
<accession>A0AAN9NZH3</accession>
<comment type="caution">
    <text evidence="1">The sequence shown here is derived from an EMBL/GenBank/DDBJ whole genome shotgun (WGS) entry which is preliminary data.</text>
</comment>
<proteinExistence type="predicted"/>
<sequence>MQQANNLLHVKLDDATSVVVGIHKFNSRAIYNVLFYSYMVSFLKLVTNSLTSKLGDVFDNPFWQFAQDIIHENYTTFTATNVSFVFGVKGIMDSIEDWNVKIPWKEE</sequence>
<reference evidence="1 2" key="1">
    <citation type="submission" date="2024-01" db="EMBL/GenBank/DDBJ databases">
        <title>The genomes of 5 underutilized Papilionoideae crops provide insights into root nodulation and disease resistanc.</title>
        <authorList>
            <person name="Jiang F."/>
        </authorList>
    </citation>
    <scope>NUCLEOTIDE SEQUENCE [LARGE SCALE GENOMIC DNA]</scope>
    <source>
        <strain evidence="1">DUOXIRENSHENG_FW03</strain>
        <tissue evidence="1">Leaves</tissue>
    </source>
</reference>
<protein>
    <submittedName>
        <fullName evidence="1">Uncharacterized protein</fullName>
    </submittedName>
</protein>
<dbReference type="AlphaFoldDB" id="A0AAN9NZH3"/>
<keyword evidence="2" id="KW-1185">Reference proteome</keyword>
<evidence type="ECO:0000313" key="2">
    <source>
        <dbReference type="Proteomes" id="UP001386955"/>
    </source>
</evidence>
<dbReference type="Proteomes" id="UP001386955">
    <property type="component" value="Unassembled WGS sequence"/>
</dbReference>
<name>A0AAN9NZH3_PSOTE</name>
<dbReference type="EMBL" id="JAYMYS010000009">
    <property type="protein sequence ID" value="KAK7379987.1"/>
    <property type="molecule type" value="Genomic_DNA"/>
</dbReference>
<gene>
    <name evidence="1" type="ORF">VNO78_32299</name>
</gene>
<organism evidence="1 2">
    <name type="scientific">Psophocarpus tetragonolobus</name>
    <name type="common">Winged bean</name>
    <name type="synonym">Dolichos tetragonolobus</name>
    <dbReference type="NCBI Taxonomy" id="3891"/>
    <lineage>
        <taxon>Eukaryota</taxon>
        <taxon>Viridiplantae</taxon>
        <taxon>Streptophyta</taxon>
        <taxon>Embryophyta</taxon>
        <taxon>Tracheophyta</taxon>
        <taxon>Spermatophyta</taxon>
        <taxon>Magnoliopsida</taxon>
        <taxon>eudicotyledons</taxon>
        <taxon>Gunneridae</taxon>
        <taxon>Pentapetalae</taxon>
        <taxon>rosids</taxon>
        <taxon>fabids</taxon>
        <taxon>Fabales</taxon>
        <taxon>Fabaceae</taxon>
        <taxon>Papilionoideae</taxon>
        <taxon>50 kb inversion clade</taxon>
        <taxon>NPAAA clade</taxon>
        <taxon>indigoferoid/millettioid clade</taxon>
        <taxon>Phaseoleae</taxon>
        <taxon>Psophocarpus</taxon>
    </lineage>
</organism>